<keyword evidence="3" id="KW-1185">Reference proteome</keyword>
<proteinExistence type="predicted"/>
<dbReference type="EMBL" id="BQKI01000077">
    <property type="protein sequence ID" value="GJN24317.1"/>
    <property type="molecule type" value="Genomic_DNA"/>
</dbReference>
<evidence type="ECO:0000259" key="1">
    <source>
        <dbReference type="Pfam" id="PF00931"/>
    </source>
</evidence>
<feature type="domain" description="NB-ARC" evidence="1">
    <location>
        <begin position="187"/>
        <end position="327"/>
    </location>
</feature>
<dbReference type="Gene3D" id="3.40.50.300">
    <property type="entry name" value="P-loop containing nucleotide triphosphate hydrolases"/>
    <property type="match status" value="2"/>
</dbReference>
<dbReference type="PANTHER" id="PTHR33377:SF23">
    <property type="entry name" value="NB-ARC DOMAIN-CONTAINING PROTEIN"/>
    <property type="match status" value="1"/>
</dbReference>
<reference evidence="2" key="2">
    <citation type="submission" date="2021-12" db="EMBL/GenBank/DDBJ databases">
        <title>Resequencing data analysis of finger millet.</title>
        <authorList>
            <person name="Hatakeyama M."/>
            <person name="Aluri S."/>
            <person name="Balachadran M.T."/>
            <person name="Sivarajan S.R."/>
            <person name="Poveda L."/>
            <person name="Shimizu-Inatsugi R."/>
            <person name="Schlapbach R."/>
            <person name="Sreeman S.M."/>
            <person name="Shimizu K.K."/>
        </authorList>
    </citation>
    <scope>NUCLEOTIDE SEQUENCE</scope>
</reference>
<comment type="caution">
    <text evidence="2">The sequence shown here is derived from an EMBL/GenBank/DDBJ whole genome shotgun (WGS) entry which is preliminary data.</text>
</comment>
<dbReference type="InterPro" id="IPR002182">
    <property type="entry name" value="NB-ARC"/>
</dbReference>
<reference evidence="2" key="1">
    <citation type="journal article" date="2018" name="DNA Res.">
        <title>Multiple hybrid de novo genome assembly of finger millet, an orphan allotetraploid crop.</title>
        <authorList>
            <person name="Hatakeyama M."/>
            <person name="Aluri S."/>
            <person name="Balachadran M.T."/>
            <person name="Sivarajan S.R."/>
            <person name="Patrignani A."/>
            <person name="Gruter S."/>
            <person name="Poveda L."/>
            <person name="Shimizu-Inatsugi R."/>
            <person name="Baeten J."/>
            <person name="Francoijs K.J."/>
            <person name="Nataraja K.N."/>
            <person name="Reddy Y.A.N."/>
            <person name="Phadnis S."/>
            <person name="Ravikumar R.L."/>
            <person name="Schlapbach R."/>
            <person name="Sreeman S.M."/>
            <person name="Shimizu K.K."/>
        </authorList>
    </citation>
    <scope>NUCLEOTIDE SEQUENCE</scope>
</reference>
<dbReference type="PANTHER" id="PTHR33377">
    <property type="entry name" value="OS10G0134700 PROTEIN-RELATED"/>
    <property type="match status" value="1"/>
</dbReference>
<protein>
    <recommendedName>
        <fullName evidence="1">NB-ARC domain-containing protein</fullName>
    </recommendedName>
</protein>
<sequence>MEFLLSALLSELSTRSINFFIKKFSKPTELDVAGNLQRALLQAQVITDEAIGRPITNHAMLMQLNLLREAIYRGCYKLDTFRYQSYNEDIEKQVWSYFSSLSKVNSAMRFFFSIRDGQNLDELHEVLDNLRSMILDANQLILLLTSYPCLYRHPYSMHLLLGNCMFGRQMEAELVINCLLSTKPHGSDELEILPIVGPSKVGKSTLVAHISKDERVRDHFSEVVFLQEQDFTDNELTTIRGGPARKQQNRLPKLNKEGGSSLVVVELDGNLNKDAWNKLYSACIPRGSKIVVTSRSDKIVKLGTTQALILKHLSHEAYWYFLKTLIFGSTDPEMHPRLAHLAMEIARSLDGSLFRANIAANLLRDNFDIRFWCKVLAFTRMYFQKHLFNVVDQNRPAHFRRTDAPSKDLVVYHQYHQRSSEEEVPNVGIQDVIFGSFKPHGKFEVLVFRSRIPPYHSFVYISEIGELTTVDFSETVSGSISRENLFVRDHQRASRMARAMKYCFHCHPGLQNGGGCSGDSIERFPSFFFRKLKQRIVVMAAKQSSTSHVRSLPHAPPSLLASCRDSYQMEIVLSAVLAELTTKSINFFINKISKPTALGVEHRLCRILHRAEVIVDEAMGRRITNQAMLQQLDLIKDAMHRGYYMLDIFMCQSLDEGDTKDQVMSHSLSKLNSLKDFWSSSRNTQISEQLEKAHDDLSSMIIDMNESLMFLTSYPLLYRQPYSMNLLLENCLFGRQSEAELVIKFLLHTHPHGGKEVEVLPIVGPAKVGKSTLVAHVCKDERVRDHFSEIWFLRDRDFKDDELATFTEGCAMRHQHRLLNSKKDGRLLIVVDLAWDLNEKAWNKLYSASKWFMPRGSKIIVTSNSETITKLGTVRSLTLKYLPYEAFWYFFRTVAFGSTDPKMHPKLVYLAMEIARTMYGDLIRASAMPVFCGKILTSISGTNGLLERMHSEACFQIW</sequence>
<dbReference type="Pfam" id="PF00931">
    <property type="entry name" value="NB-ARC"/>
    <property type="match status" value="2"/>
</dbReference>
<accession>A0AAV5EN98</accession>
<dbReference type="InterPro" id="IPR027417">
    <property type="entry name" value="P-loop_NTPase"/>
</dbReference>
<dbReference type="AlphaFoldDB" id="A0AAV5EN98"/>
<name>A0AAV5EN98_ELECO</name>
<gene>
    <name evidence="2" type="primary">gb12053</name>
    <name evidence="2" type="ORF">PR202_gb12053</name>
</gene>
<dbReference type="SUPFAM" id="SSF52540">
    <property type="entry name" value="P-loop containing nucleoside triphosphate hydrolases"/>
    <property type="match status" value="2"/>
</dbReference>
<dbReference type="GO" id="GO:0043531">
    <property type="term" value="F:ADP binding"/>
    <property type="evidence" value="ECO:0007669"/>
    <property type="project" value="InterPro"/>
</dbReference>
<dbReference type="Proteomes" id="UP001054889">
    <property type="component" value="Unassembled WGS sequence"/>
</dbReference>
<evidence type="ECO:0000313" key="3">
    <source>
        <dbReference type="Proteomes" id="UP001054889"/>
    </source>
</evidence>
<evidence type="ECO:0000313" key="2">
    <source>
        <dbReference type="EMBL" id="GJN24317.1"/>
    </source>
</evidence>
<organism evidence="2 3">
    <name type="scientific">Eleusine coracana subsp. coracana</name>
    <dbReference type="NCBI Taxonomy" id="191504"/>
    <lineage>
        <taxon>Eukaryota</taxon>
        <taxon>Viridiplantae</taxon>
        <taxon>Streptophyta</taxon>
        <taxon>Embryophyta</taxon>
        <taxon>Tracheophyta</taxon>
        <taxon>Spermatophyta</taxon>
        <taxon>Magnoliopsida</taxon>
        <taxon>Liliopsida</taxon>
        <taxon>Poales</taxon>
        <taxon>Poaceae</taxon>
        <taxon>PACMAD clade</taxon>
        <taxon>Chloridoideae</taxon>
        <taxon>Cynodonteae</taxon>
        <taxon>Eleusininae</taxon>
        <taxon>Eleusine</taxon>
    </lineage>
</organism>
<feature type="domain" description="NB-ARC" evidence="1">
    <location>
        <begin position="755"/>
        <end position="898"/>
    </location>
</feature>